<dbReference type="SUPFAM" id="SSF57850">
    <property type="entry name" value="RING/U-box"/>
    <property type="match status" value="1"/>
</dbReference>
<comment type="subcellular location">
    <subcellularLocation>
        <location evidence="1">Nucleus</location>
    </subcellularLocation>
</comment>
<keyword evidence="4" id="KW-0808">Transferase</keyword>
<dbReference type="RefSeq" id="XP_007319755.1">
    <property type="nucleotide sequence ID" value="XM_007319693.1"/>
</dbReference>
<evidence type="ECO:0000256" key="3">
    <source>
        <dbReference type="ARBA" id="ARBA00008212"/>
    </source>
</evidence>
<keyword evidence="5" id="KW-0479">Metal-binding</keyword>
<reference evidence="13" key="1">
    <citation type="submission" date="2011-04" db="EMBL/GenBank/DDBJ databases">
        <title>Evolution of plant cell wall degrading machinery underlies the functional diversity of forest fungi.</title>
        <authorList>
            <consortium name="US DOE Joint Genome Institute (JGI-PGF)"/>
            <person name="Eastwood D.C."/>
            <person name="Floudas D."/>
            <person name="Binder M."/>
            <person name="Majcherczyk A."/>
            <person name="Schneider P."/>
            <person name="Aerts A."/>
            <person name="Asiegbu F.O."/>
            <person name="Baker S.E."/>
            <person name="Barry K."/>
            <person name="Bendiksby M."/>
            <person name="Blumentritt M."/>
            <person name="Coutinho P.M."/>
            <person name="Cullen D."/>
            <person name="Cullen D."/>
            <person name="Gathman A."/>
            <person name="Goodell B."/>
            <person name="Henrissat B."/>
            <person name="Ihrmark K."/>
            <person name="Kauserud H."/>
            <person name="Kohler A."/>
            <person name="LaButti K."/>
            <person name="Lapidus A."/>
            <person name="Lavin J.L."/>
            <person name="Lee Y.-H."/>
            <person name="Lindquist E."/>
            <person name="Lilly W."/>
            <person name="Lucas S."/>
            <person name="Morin E."/>
            <person name="Murat C."/>
            <person name="Oguiza J.A."/>
            <person name="Park J."/>
            <person name="Pisabarro A.G."/>
            <person name="Riley R."/>
            <person name="Rosling A."/>
            <person name="Salamov A."/>
            <person name="Schmidt O."/>
            <person name="Schmutz J."/>
            <person name="Skrede I."/>
            <person name="Stenlid J."/>
            <person name="Wiebenga A."/>
            <person name="Xie X."/>
            <person name="Kues U."/>
            <person name="Hibbett D.S."/>
            <person name="Hoffmeister D."/>
            <person name="Hogberg N."/>
            <person name="Martin F."/>
            <person name="Grigoriev I.V."/>
            <person name="Watkinson S.C."/>
        </authorList>
    </citation>
    <scope>NUCLEOTIDE SEQUENCE</scope>
    <source>
        <strain evidence="13">S7.9</strain>
    </source>
</reference>
<dbReference type="Gene3D" id="3.30.40.10">
    <property type="entry name" value="Zinc/RING finger domain, C3HC4 (zinc finger)"/>
    <property type="match status" value="1"/>
</dbReference>
<dbReference type="GO" id="GO:0030915">
    <property type="term" value="C:Smc5-Smc6 complex"/>
    <property type="evidence" value="ECO:0007669"/>
    <property type="project" value="InterPro"/>
</dbReference>
<proteinExistence type="inferred from homology"/>
<dbReference type="CDD" id="cd16651">
    <property type="entry name" value="SPL-RING_NSE2"/>
    <property type="match status" value="1"/>
</dbReference>
<feature type="compositionally biased region" description="Basic and acidic residues" evidence="11">
    <location>
        <begin position="79"/>
        <end position="94"/>
    </location>
</feature>
<feature type="compositionally biased region" description="Low complexity" evidence="11">
    <location>
        <begin position="1"/>
        <end position="10"/>
    </location>
</feature>
<dbReference type="Proteomes" id="UP000008064">
    <property type="component" value="Unassembled WGS sequence"/>
</dbReference>
<evidence type="ECO:0000256" key="11">
    <source>
        <dbReference type="SAM" id="MobiDB-lite"/>
    </source>
</evidence>
<dbReference type="KEGG" id="sla:SERLADRAFT_450290"/>
<evidence type="ECO:0000313" key="13">
    <source>
        <dbReference type="EMBL" id="EGO23993.1"/>
    </source>
</evidence>
<evidence type="ECO:0000256" key="8">
    <source>
        <dbReference type="ARBA" id="ARBA00022833"/>
    </source>
</evidence>
<comment type="pathway">
    <text evidence="2">Protein modification; protein sumoylation.</text>
</comment>
<evidence type="ECO:0000256" key="6">
    <source>
        <dbReference type="ARBA" id="ARBA00022771"/>
    </source>
</evidence>
<dbReference type="HOGENOM" id="CLU_055164_0_0_1"/>
<dbReference type="PANTHER" id="PTHR21330">
    <property type="entry name" value="E3 SUMO-PROTEIN LIGASE NSE2"/>
    <property type="match status" value="1"/>
</dbReference>
<dbReference type="GO" id="GO:0061665">
    <property type="term" value="F:SUMO ligase activity"/>
    <property type="evidence" value="ECO:0007669"/>
    <property type="project" value="TreeGrafter"/>
</dbReference>
<dbReference type="GO" id="GO:0000724">
    <property type="term" value="P:double-strand break repair via homologous recombination"/>
    <property type="evidence" value="ECO:0007669"/>
    <property type="project" value="InterPro"/>
</dbReference>
<evidence type="ECO:0000256" key="7">
    <source>
        <dbReference type="ARBA" id="ARBA00022786"/>
    </source>
</evidence>
<dbReference type="EMBL" id="GL945435">
    <property type="protein sequence ID" value="EGO23993.1"/>
    <property type="molecule type" value="Genomic_DNA"/>
</dbReference>
<dbReference type="InterPro" id="IPR026846">
    <property type="entry name" value="Nse2(Mms21)"/>
</dbReference>
<organism>
    <name type="scientific">Serpula lacrymans var. lacrymans (strain S7.9)</name>
    <name type="common">Dry rot fungus</name>
    <dbReference type="NCBI Taxonomy" id="578457"/>
    <lineage>
        <taxon>Eukaryota</taxon>
        <taxon>Fungi</taxon>
        <taxon>Dikarya</taxon>
        <taxon>Basidiomycota</taxon>
        <taxon>Agaricomycotina</taxon>
        <taxon>Agaricomycetes</taxon>
        <taxon>Agaricomycetidae</taxon>
        <taxon>Boletales</taxon>
        <taxon>Coniophorineae</taxon>
        <taxon>Serpulaceae</taxon>
        <taxon>Serpula</taxon>
    </lineage>
</organism>
<evidence type="ECO:0000256" key="9">
    <source>
        <dbReference type="ARBA" id="ARBA00023242"/>
    </source>
</evidence>
<dbReference type="GO" id="GO:0008270">
    <property type="term" value="F:zinc ion binding"/>
    <property type="evidence" value="ECO:0007669"/>
    <property type="project" value="UniProtKB-KW"/>
</dbReference>
<comment type="similarity">
    <text evidence="3">Belongs to the NSE2 family.</text>
</comment>
<feature type="region of interest" description="Disordered" evidence="11">
    <location>
        <begin position="1"/>
        <end position="94"/>
    </location>
</feature>
<accession>F8NZH3</accession>
<dbReference type="PROSITE" id="PS51044">
    <property type="entry name" value="ZF_SP_RING"/>
    <property type="match status" value="1"/>
</dbReference>
<evidence type="ECO:0000256" key="10">
    <source>
        <dbReference type="PROSITE-ProRule" id="PRU00452"/>
    </source>
</evidence>
<dbReference type="InterPro" id="IPR013083">
    <property type="entry name" value="Znf_RING/FYVE/PHD"/>
</dbReference>
<keyword evidence="6 10" id="KW-0863">Zinc-finger</keyword>
<dbReference type="InterPro" id="IPR004181">
    <property type="entry name" value="Znf_MIZ"/>
</dbReference>
<protein>
    <recommendedName>
        <fullName evidence="12">SP-RING-type domain-containing protein</fullName>
    </recommendedName>
</protein>
<keyword evidence="7" id="KW-0833">Ubl conjugation pathway</keyword>
<dbReference type="GeneID" id="18816637"/>
<dbReference type="OrthoDB" id="26899at2759"/>
<evidence type="ECO:0000256" key="1">
    <source>
        <dbReference type="ARBA" id="ARBA00004123"/>
    </source>
</evidence>
<feature type="compositionally biased region" description="Acidic residues" evidence="11">
    <location>
        <begin position="36"/>
        <end position="48"/>
    </location>
</feature>
<dbReference type="UniPathway" id="UPA00886"/>
<evidence type="ECO:0000256" key="4">
    <source>
        <dbReference type="ARBA" id="ARBA00022679"/>
    </source>
</evidence>
<feature type="domain" description="SP-RING-type" evidence="12">
    <location>
        <begin position="243"/>
        <end position="325"/>
    </location>
</feature>
<dbReference type="Pfam" id="PF11789">
    <property type="entry name" value="zf-Nse"/>
    <property type="match status" value="1"/>
</dbReference>
<dbReference type="AlphaFoldDB" id="F8NZH3"/>
<evidence type="ECO:0000256" key="2">
    <source>
        <dbReference type="ARBA" id="ARBA00004718"/>
    </source>
</evidence>
<feature type="compositionally biased region" description="Basic residues" evidence="11">
    <location>
        <begin position="52"/>
        <end position="66"/>
    </location>
</feature>
<dbReference type="GO" id="GO:0016925">
    <property type="term" value="P:protein sumoylation"/>
    <property type="evidence" value="ECO:0007669"/>
    <property type="project" value="UniProtKB-UniPathway"/>
</dbReference>
<dbReference type="PANTHER" id="PTHR21330:SF1">
    <property type="entry name" value="E3 SUMO-PROTEIN LIGASE NSE2"/>
    <property type="match status" value="1"/>
</dbReference>
<evidence type="ECO:0000259" key="12">
    <source>
        <dbReference type="PROSITE" id="PS51044"/>
    </source>
</evidence>
<keyword evidence="8" id="KW-0862">Zinc</keyword>
<name>F8NZH3_SERL9</name>
<gene>
    <name evidence="13" type="ORF">SERLADRAFT_450290</name>
</gene>
<dbReference type="GO" id="GO:0005634">
    <property type="term" value="C:nucleus"/>
    <property type="evidence" value="ECO:0007669"/>
    <property type="project" value="UniProtKB-SubCell"/>
</dbReference>
<feature type="compositionally biased region" description="Acidic residues" evidence="11">
    <location>
        <begin position="69"/>
        <end position="78"/>
    </location>
</feature>
<keyword evidence="9" id="KW-0539">Nucleus</keyword>
<sequence>MPTASSSRLKSSARSRRVPSSDGIEEDGLSQQPTQDDVDEGGSSSEEEQQPRRKSVKKEKNAKKRGPQVEDDNEDDDRIDVRNFRDQPLDRKDGAKLHGIAQDWEMTRKQAHQGSFGLVNDVAISLADVMDGDQAEEALAEVDIIMRDLLDIEQEMISHEETLDGIYQRLSQGEAIEGVLDMYEKGVKTQLNDFRKKTSRQKYSKNERYTKFKQGVYEVQHPGEAIPPINEFIPKEDADDSDDDDDLEVGGMTQDYKCPITLTILINPVTSQICGHSFSANAIREFLGNTRKAKKCPASGCNKEISLGDLKPDKELEKKVKIAARRLRREEDDSDEDVDEVIE</sequence>
<evidence type="ECO:0000256" key="5">
    <source>
        <dbReference type="ARBA" id="ARBA00022723"/>
    </source>
</evidence>